<organism evidence="3 4">
    <name type="scientific">Paenibacillus urinalis</name>
    <dbReference type="NCBI Taxonomy" id="521520"/>
    <lineage>
        <taxon>Bacteria</taxon>
        <taxon>Bacillati</taxon>
        <taxon>Bacillota</taxon>
        <taxon>Bacilli</taxon>
        <taxon>Bacillales</taxon>
        <taxon>Paenibacillaceae</taxon>
        <taxon>Paenibacillus</taxon>
    </lineage>
</organism>
<dbReference type="EMBL" id="CP118109">
    <property type="protein sequence ID" value="WDI05135.1"/>
    <property type="molecule type" value="Genomic_DNA"/>
</dbReference>
<keyword evidence="1" id="KW-0732">Signal</keyword>
<dbReference type="RefSeq" id="WP_274338725.1">
    <property type="nucleotide sequence ID" value="NZ_CP118109.1"/>
</dbReference>
<dbReference type="SUPFAM" id="SSF49265">
    <property type="entry name" value="Fibronectin type III"/>
    <property type="match status" value="1"/>
</dbReference>
<proteinExistence type="predicted"/>
<dbReference type="InterPro" id="IPR013783">
    <property type="entry name" value="Ig-like_fold"/>
</dbReference>
<dbReference type="InterPro" id="IPR032812">
    <property type="entry name" value="SbsA_Ig"/>
</dbReference>
<geneLocation type="plasmid" evidence="3 4">
    <name>unnamed1</name>
</geneLocation>
<evidence type="ECO:0000313" key="3">
    <source>
        <dbReference type="EMBL" id="WDI05135.1"/>
    </source>
</evidence>
<evidence type="ECO:0000259" key="2">
    <source>
        <dbReference type="Pfam" id="PF13205"/>
    </source>
</evidence>
<dbReference type="Proteomes" id="UP001221519">
    <property type="component" value="Plasmid unnamed1"/>
</dbReference>
<evidence type="ECO:0000313" key="4">
    <source>
        <dbReference type="Proteomes" id="UP001221519"/>
    </source>
</evidence>
<accession>A0ABY7XH93</accession>
<sequence length="381" mass="43011">MSLVLRTFPVHLSQKVDLDSDIEVTFLFDIFKESINTNNVMLLNLKTQKGEEISVAYKDKLLKILPARRLEPLTHYQVELVGGGEGGIRDITERPLLQSYKFEFVTGNETRMARPLITSPTDLSEITGDVKFTWLPVDRADHYELEISKSNTFDVLVWPHQNTGLIFDTQVVPDIDYQKGVTYYARIRAVNIQGVKSAYSNPIRYHYDGIDETEPPPEKETVNIDHVKTLQAEGGEVLFRMDKPYTPGIGQLSVYLNGMKLQPCSGPTVTDGDYREVDKYFMMFVEPLQAEDAIEFRIANAVKQDVLVGRETTPASEIDTLRDYFAAQLEEIAPVLAVSSVKPKNGSLMVTDLSSIIIEFSQEVDPKSIDEETVYVVSEKN</sequence>
<protein>
    <submittedName>
        <fullName evidence="3">Ig-like domain-containing protein</fullName>
    </submittedName>
</protein>
<dbReference type="Pfam" id="PF13205">
    <property type="entry name" value="Big_5"/>
    <property type="match status" value="1"/>
</dbReference>
<dbReference type="InterPro" id="IPR036116">
    <property type="entry name" value="FN3_sf"/>
</dbReference>
<keyword evidence="4" id="KW-1185">Reference proteome</keyword>
<name>A0ABY7XH93_9BACL</name>
<evidence type="ECO:0000256" key="1">
    <source>
        <dbReference type="ARBA" id="ARBA00022729"/>
    </source>
</evidence>
<dbReference type="Gene3D" id="2.60.40.10">
    <property type="entry name" value="Immunoglobulins"/>
    <property type="match status" value="1"/>
</dbReference>
<gene>
    <name evidence="3" type="ORF">PUW25_25340</name>
</gene>
<keyword evidence="3" id="KW-0614">Plasmid</keyword>
<reference evidence="3 4" key="1">
    <citation type="submission" date="2023-02" db="EMBL/GenBank/DDBJ databases">
        <title>Pathogen: clinical or host-associated sample.</title>
        <authorList>
            <person name="Hergert J."/>
            <person name="Casey R."/>
            <person name="Wagner J."/>
            <person name="Young E.L."/>
            <person name="Oakeson K.F."/>
        </authorList>
    </citation>
    <scope>NUCLEOTIDE SEQUENCE [LARGE SCALE GENOMIC DNA]</scope>
    <source>
        <strain evidence="3 4">2022CK-00829</strain>
        <plasmid evidence="3 4">unnamed1</plasmid>
    </source>
</reference>
<feature type="domain" description="SbsA Ig-like" evidence="2">
    <location>
        <begin position="4"/>
        <end position="106"/>
    </location>
</feature>